<reference evidence="2" key="1">
    <citation type="submission" date="2022-10" db="EMBL/GenBank/DDBJ databases">
        <title>Chitinophaga sp. nov., isolated from soil.</title>
        <authorList>
            <person name="Jeon C.O."/>
        </authorList>
    </citation>
    <scope>NUCLEOTIDE SEQUENCE</scope>
    <source>
        <strain evidence="2">R8</strain>
    </source>
</reference>
<feature type="chain" id="PRO_5046840599" description="Outer membrane protein beta-barrel domain-containing protein" evidence="1">
    <location>
        <begin position="26"/>
        <end position="192"/>
    </location>
</feature>
<evidence type="ECO:0000313" key="3">
    <source>
        <dbReference type="Proteomes" id="UP001162741"/>
    </source>
</evidence>
<dbReference type="RefSeq" id="WP_244837990.1">
    <property type="nucleotide sequence ID" value="NZ_CP107006.1"/>
</dbReference>
<proteinExistence type="predicted"/>
<gene>
    <name evidence="2" type="ORF">MKQ68_08090</name>
</gene>
<dbReference type="Proteomes" id="UP001162741">
    <property type="component" value="Chromosome"/>
</dbReference>
<feature type="signal peptide" evidence="1">
    <location>
        <begin position="1"/>
        <end position="25"/>
    </location>
</feature>
<evidence type="ECO:0008006" key="4">
    <source>
        <dbReference type="Google" id="ProtNLM"/>
    </source>
</evidence>
<sequence>MKMNVKRLALAAALIVGLSTPKANAQLKGGDNLVNVGIGFGSAYSYASGYKGFPAVSVSFERVIPKELGPGLLAVGGIVSYRKISDKFEGNNGEVYGTYKNSYSNTVIGIRGTYHWEQLNTEKYDVYGGVQTGLRFENYKSKWDGDTYKDKYTHFYGSIIVGGRYFFSSNLSAFAELGYDVTWTKVGISFKF</sequence>
<accession>A0ABY6J611</accession>
<dbReference type="SUPFAM" id="SSF56925">
    <property type="entry name" value="OMPA-like"/>
    <property type="match status" value="1"/>
</dbReference>
<keyword evidence="3" id="KW-1185">Reference proteome</keyword>
<name>A0ABY6J611_9BACT</name>
<organism evidence="2 3">
    <name type="scientific">Chitinophaga horti</name>
    <dbReference type="NCBI Taxonomy" id="2920382"/>
    <lineage>
        <taxon>Bacteria</taxon>
        <taxon>Pseudomonadati</taxon>
        <taxon>Bacteroidota</taxon>
        <taxon>Chitinophagia</taxon>
        <taxon>Chitinophagales</taxon>
        <taxon>Chitinophagaceae</taxon>
        <taxon>Chitinophaga</taxon>
    </lineage>
</organism>
<protein>
    <recommendedName>
        <fullName evidence="4">Outer membrane protein beta-barrel domain-containing protein</fullName>
    </recommendedName>
</protein>
<evidence type="ECO:0000256" key="1">
    <source>
        <dbReference type="SAM" id="SignalP"/>
    </source>
</evidence>
<keyword evidence="1" id="KW-0732">Signal</keyword>
<dbReference type="EMBL" id="CP107006">
    <property type="protein sequence ID" value="UYQ95053.1"/>
    <property type="molecule type" value="Genomic_DNA"/>
</dbReference>
<dbReference type="InterPro" id="IPR011250">
    <property type="entry name" value="OMP/PagP_B-barrel"/>
</dbReference>
<evidence type="ECO:0000313" key="2">
    <source>
        <dbReference type="EMBL" id="UYQ95053.1"/>
    </source>
</evidence>